<proteinExistence type="predicted"/>
<name>A0AAE1M4M7_9HYPO</name>
<evidence type="ECO:0000256" key="1">
    <source>
        <dbReference type="PROSITE-ProRule" id="PRU00047"/>
    </source>
</evidence>
<dbReference type="InterPro" id="IPR036875">
    <property type="entry name" value="Znf_CCHC_sf"/>
</dbReference>
<keyword evidence="1" id="KW-0479">Metal-binding</keyword>
<dbReference type="AlphaFoldDB" id="A0AAE1M4M7"/>
<organism evidence="4 5">
    <name type="scientific">Trichoderma aggressivum f. europaeum</name>
    <dbReference type="NCBI Taxonomy" id="173218"/>
    <lineage>
        <taxon>Eukaryota</taxon>
        <taxon>Fungi</taxon>
        <taxon>Dikarya</taxon>
        <taxon>Ascomycota</taxon>
        <taxon>Pezizomycotina</taxon>
        <taxon>Sordariomycetes</taxon>
        <taxon>Hypocreomycetidae</taxon>
        <taxon>Hypocreales</taxon>
        <taxon>Hypocreaceae</taxon>
        <taxon>Trichoderma</taxon>
    </lineage>
</organism>
<dbReference type="InterPro" id="IPR001878">
    <property type="entry name" value="Znf_CCHC"/>
</dbReference>
<evidence type="ECO:0000259" key="3">
    <source>
        <dbReference type="PROSITE" id="PS50158"/>
    </source>
</evidence>
<dbReference type="EMBL" id="JAWRVG010000009">
    <property type="protein sequence ID" value="KAK4078203.1"/>
    <property type="molecule type" value="Genomic_DNA"/>
</dbReference>
<protein>
    <submittedName>
        <fullName evidence="4">Transcriptional regulator family: Zinc finger, CCHC-type</fullName>
    </submittedName>
</protein>
<dbReference type="Pfam" id="PF00098">
    <property type="entry name" value="zf-CCHC"/>
    <property type="match status" value="1"/>
</dbReference>
<evidence type="ECO:0000313" key="5">
    <source>
        <dbReference type="Proteomes" id="UP001273209"/>
    </source>
</evidence>
<dbReference type="RefSeq" id="XP_062757743.1">
    <property type="nucleotide sequence ID" value="XM_062897488.1"/>
</dbReference>
<sequence length="138" mass="15457">MSDTVPTFSLEELNALSPEQKDAAMYNAIKALTEEVAGLRRRVAELERHQHQYQYQYQQQQQQQQQAAALPAASPPAATGTTAEKRCYVCHEPGHVKRQCPERANRADQPTPVPNFQGANVKIFNIYKGKGKDHGRAL</sequence>
<keyword evidence="1" id="KW-0862">Zinc</keyword>
<dbReference type="SUPFAM" id="SSF57756">
    <property type="entry name" value="Retrovirus zinc finger-like domains"/>
    <property type="match status" value="1"/>
</dbReference>
<feature type="domain" description="CCHC-type" evidence="3">
    <location>
        <begin position="86"/>
        <end position="102"/>
    </location>
</feature>
<dbReference type="SMART" id="SM00343">
    <property type="entry name" value="ZnF_C2HC"/>
    <property type="match status" value="1"/>
</dbReference>
<reference evidence="4" key="1">
    <citation type="submission" date="2023-11" db="EMBL/GenBank/DDBJ databases">
        <title>The genome sequences of three competitors of mushroom-forming fungi.</title>
        <authorList>
            <person name="Beijen E."/>
            <person name="Ohm R.A."/>
        </authorList>
    </citation>
    <scope>NUCLEOTIDE SEQUENCE</scope>
    <source>
        <strain evidence="4">CBS 100526</strain>
    </source>
</reference>
<keyword evidence="1" id="KW-0863">Zinc-finger</keyword>
<dbReference type="Proteomes" id="UP001273209">
    <property type="component" value="Unassembled WGS sequence"/>
</dbReference>
<gene>
    <name evidence="4" type="ORF">Triagg1_3219</name>
</gene>
<feature type="region of interest" description="Disordered" evidence="2">
    <location>
        <begin position="55"/>
        <end position="82"/>
    </location>
</feature>
<evidence type="ECO:0000256" key="2">
    <source>
        <dbReference type="SAM" id="MobiDB-lite"/>
    </source>
</evidence>
<evidence type="ECO:0000313" key="4">
    <source>
        <dbReference type="EMBL" id="KAK4078203.1"/>
    </source>
</evidence>
<accession>A0AAE1M4M7</accession>
<comment type="caution">
    <text evidence="4">The sequence shown here is derived from an EMBL/GenBank/DDBJ whole genome shotgun (WGS) entry which is preliminary data.</text>
</comment>
<dbReference type="Gene3D" id="4.10.60.10">
    <property type="entry name" value="Zinc finger, CCHC-type"/>
    <property type="match status" value="1"/>
</dbReference>
<dbReference type="GO" id="GO:0003676">
    <property type="term" value="F:nucleic acid binding"/>
    <property type="evidence" value="ECO:0007669"/>
    <property type="project" value="InterPro"/>
</dbReference>
<keyword evidence="5" id="KW-1185">Reference proteome</keyword>
<dbReference type="GO" id="GO:0008270">
    <property type="term" value="F:zinc ion binding"/>
    <property type="evidence" value="ECO:0007669"/>
    <property type="project" value="UniProtKB-KW"/>
</dbReference>
<dbReference type="PROSITE" id="PS50158">
    <property type="entry name" value="ZF_CCHC"/>
    <property type="match status" value="1"/>
</dbReference>
<dbReference type="GeneID" id="87917392"/>